<reference evidence="1 2" key="1">
    <citation type="submission" date="2018-08" db="EMBL/GenBank/DDBJ databases">
        <title>Genome and evolution of the arbuscular mycorrhizal fungus Diversispora epigaea (formerly Glomus versiforme) and its bacterial endosymbionts.</title>
        <authorList>
            <person name="Sun X."/>
            <person name="Fei Z."/>
            <person name="Harrison M."/>
        </authorList>
    </citation>
    <scope>NUCLEOTIDE SEQUENCE [LARGE SCALE GENOMIC DNA]</scope>
    <source>
        <strain evidence="1 2">IT104</strain>
    </source>
</reference>
<comment type="caution">
    <text evidence="1">The sequence shown here is derived from an EMBL/GenBank/DDBJ whole genome shotgun (WGS) entry which is preliminary data.</text>
</comment>
<protein>
    <submittedName>
        <fullName evidence="1">Uncharacterized protein</fullName>
    </submittedName>
</protein>
<dbReference type="EMBL" id="PQFF01000454">
    <property type="protein sequence ID" value="RHZ49141.1"/>
    <property type="molecule type" value="Genomic_DNA"/>
</dbReference>
<organism evidence="1 2">
    <name type="scientific">Diversispora epigaea</name>
    <dbReference type="NCBI Taxonomy" id="1348612"/>
    <lineage>
        <taxon>Eukaryota</taxon>
        <taxon>Fungi</taxon>
        <taxon>Fungi incertae sedis</taxon>
        <taxon>Mucoromycota</taxon>
        <taxon>Glomeromycotina</taxon>
        <taxon>Glomeromycetes</taxon>
        <taxon>Diversisporales</taxon>
        <taxon>Diversisporaceae</taxon>
        <taxon>Diversispora</taxon>
    </lineage>
</organism>
<gene>
    <name evidence="1" type="ORF">Glove_529g28</name>
</gene>
<dbReference type="Proteomes" id="UP000266861">
    <property type="component" value="Unassembled WGS sequence"/>
</dbReference>
<accession>A0A397GDV8</accession>
<dbReference type="AlphaFoldDB" id="A0A397GDV8"/>
<name>A0A397GDV8_9GLOM</name>
<sequence>MLHDYYTHAKRRSCIVVNILPLSFTTSENWGDKLIELFKFYDAVIVVAIVAVVVNVSDFGDGDDNDNNGDDGRSIPPPVLIDLYQKTHPFQYLQEYSGMKKFDGIKNMNDDFLNEIVILLKTNFGSISTTLYGITKDPETHKYLVVLEYFKGGNEELYLFAGIIQEFEKHLDRNDLSLISILQFRRDKDDFTYNKTSEHALISKFLTRLLQLPEWHKGALTLKKDGVLQQTQSEEVIGFWLDVNADLQINQAQLQFIVDRSRSSNKAHDLIEKQKLNAISKRTLDHDSENDKMQIKRARRPVNNTEETIIEDEIDTKRVRSSNSINNINSFNWVTEHQQSYMCKIKSEGQTRNGKADIANYCELEEKTYENEQETIDEDDDKMIMKGILGTTIEYTDVTKKNFSIYKEKYPDGNLIDLRFNSLFFKTLPKSIKMAYLEEMDNKIEPLVSKNVHDFLVRFFSKKLTAKEWHREIDDLRSPEPNDDIMVALVRVIRRTLPQFIKAFALEDQNPLLNVTTIEGAHLNAFVHPCFDAFLWHISDIHYEYGEITSKRHVNNNRVDEAGYMIDADKFQLIYVEGSRPVIKDDKEINDLKKITNNLKNIFAEIVKDTVKKRKRLPSTLYVFGTDDFEPNINLGMYKLNEVDNANIPRKFSEITDFLLVRDVTSSFNNARVEQRPSRLSFANVLSELD</sequence>
<keyword evidence="2" id="KW-1185">Reference proteome</keyword>
<dbReference type="OrthoDB" id="2345088at2759"/>
<proteinExistence type="predicted"/>
<evidence type="ECO:0000313" key="1">
    <source>
        <dbReference type="EMBL" id="RHZ49141.1"/>
    </source>
</evidence>
<evidence type="ECO:0000313" key="2">
    <source>
        <dbReference type="Proteomes" id="UP000266861"/>
    </source>
</evidence>